<dbReference type="PANTHER" id="PTHR22789">
    <property type="entry name" value="FUCULOSE PHOSPHATE ALDOLASE"/>
    <property type="match status" value="1"/>
</dbReference>
<reference evidence="4" key="2">
    <citation type="journal article" date="2021" name="PeerJ">
        <title>Extensive microbial diversity within the chicken gut microbiome revealed by metagenomics and culture.</title>
        <authorList>
            <person name="Gilroy R."/>
            <person name="Ravi A."/>
            <person name="Getino M."/>
            <person name="Pursley I."/>
            <person name="Horton D.L."/>
            <person name="Alikhan N.F."/>
            <person name="Baker D."/>
            <person name="Gharbi K."/>
            <person name="Hall N."/>
            <person name="Watson M."/>
            <person name="Adriaenssens E.M."/>
            <person name="Foster-Nyarko E."/>
            <person name="Jarju S."/>
            <person name="Secka A."/>
            <person name="Antonio M."/>
            <person name="Oren A."/>
            <person name="Chaudhuri R.R."/>
            <person name="La Ragione R."/>
            <person name="Hildebrand F."/>
            <person name="Pallen M.J."/>
        </authorList>
    </citation>
    <scope>NUCLEOTIDE SEQUENCE</scope>
    <source>
        <strain evidence="4">ChiHjej12B11-29160</strain>
    </source>
</reference>
<dbReference type="GO" id="GO:0046872">
    <property type="term" value="F:metal ion binding"/>
    <property type="evidence" value="ECO:0007669"/>
    <property type="project" value="UniProtKB-KW"/>
</dbReference>
<dbReference type="PANTHER" id="PTHR22789:SF0">
    <property type="entry name" value="3-OXO-TETRONATE 4-PHOSPHATE DECARBOXYLASE-RELATED"/>
    <property type="match status" value="1"/>
</dbReference>
<reference evidence="4" key="1">
    <citation type="submission" date="2020-10" db="EMBL/GenBank/DDBJ databases">
        <authorList>
            <person name="Gilroy R."/>
        </authorList>
    </citation>
    <scope>NUCLEOTIDE SEQUENCE</scope>
    <source>
        <strain evidence="4">ChiHjej12B11-29160</strain>
    </source>
</reference>
<dbReference type="Proteomes" id="UP000824078">
    <property type="component" value="Unassembled WGS sequence"/>
</dbReference>
<gene>
    <name evidence="4" type="ORF">IAD17_06110</name>
</gene>
<dbReference type="InterPro" id="IPR036409">
    <property type="entry name" value="Aldolase_II/adducin_N_sf"/>
</dbReference>
<evidence type="ECO:0000313" key="5">
    <source>
        <dbReference type="Proteomes" id="UP000824078"/>
    </source>
</evidence>
<dbReference type="GO" id="GO:0016832">
    <property type="term" value="F:aldehyde-lyase activity"/>
    <property type="evidence" value="ECO:0007669"/>
    <property type="project" value="TreeGrafter"/>
</dbReference>
<evidence type="ECO:0000256" key="2">
    <source>
        <dbReference type="ARBA" id="ARBA00023239"/>
    </source>
</evidence>
<dbReference type="GO" id="GO:0005829">
    <property type="term" value="C:cytosol"/>
    <property type="evidence" value="ECO:0007669"/>
    <property type="project" value="TreeGrafter"/>
</dbReference>
<evidence type="ECO:0000313" key="4">
    <source>
        <dbReference type="EMBL" id="HIU24479.1"/>
    </source>
</evidence>
<comment type="caution">
    <text evidence="4">The sequence shown here is derived from an EMBL/GenBank/DDBJ whole genome shotgun (WGS) entry which is preliminary data.</text>
</comment>
<sequence length="214" mass="23085">MYEAEKQSLIDCALQMKAEQLIKGSGGNVSLRVDQNRFLVTPSAMAYETMAPEDICVVDSKGAVVEGKRRPTSDITAILYIFNHRPDIGAIIHTHQPYATALSLVCDELPADFVTVIDELNAAVKVAPFTRSSDEGMGVQTVTYAGDALAVILKHHGVIAFGRDVDEALSSAVNLEEGCRCYLAALATGLPMAHLTPEQIADEAEERGYYGQPD</sequence>
<dbReference type="InterPro" id="IPR050197">
    <property type="entry name" value="Aldolase_class_II_sugar_metab"/>
</dbReference>
<name>A0A9D1HY42_9ACTN</name>
<dbReference type="AlphaFoldDB" id="A0A9D1HY42"/>
<dbReference type="InterPro" id="IPR001303">
    <property type="entry name" value="Aldolase_II/adducin_N"/>
</dbReference>
<proteinExistence type="predicted"/>
<evidence type="ECO:0000256" key="1">
    <source>
        <dbReference type="ARBA" id="ARBA00022723"/>
    </source>
</evidence>
<dbReference type="SMART" id="SM01007">
    <property type="entry name" value="Aldolase_II"/>
    <property type="match status" value="1"/>
</dbReference>
<feature type="domain" description="Class II aldolase/adducin N-terminal" evidence="3">
    <location>
        <begin position="7"/>
        <end position="183"/>
    </location>
</feature>
<accession>A0A9D1HY42</accession>
<keyword evidence="1" id="KW-0479">Metal-binding</keyword>
<protein>
    <submittedName>
        <fullName evidence="4">Class II aldolase/adducin family protein</fullName>
    </submittedName>
</protein>
<dbReference type="Pfam" id="PF00596">
    <property type="entry name" value="Aldolase_II"/>
    <property type="match status" value="1"/>
</dbReference>
<dbReference type="GO" id="GO:0019323">
    <property type="term" value="P:pentose catabolic process"/>
    <property type="evidence" value="ECO:0007669"/>
    <property type="project" value="TreeGrafter"/>
</dbReference>
<dbReference type="EMBL" id="DVMQ01000017">
    <property type="protein sequence ID" value="HIU24479.1"/>
    <property type="molecule type" value="Genomic_DNA"/>
</dbReference>
<evidence type="ECO:0000259" key="3">
    <source>
        <dbReference type="SMART" id="SM01007"/>
    </source>
</evidence>
<dbReference type="Gene3D" id="3.40.225.10">
    <property type="entry name" value="Class II aldolase/adducin N-terminal domain"/>
    <property type="match status" value="1"/>
</dbReference>
<keyword evidence="2" id="KW-0456">Lyase</keyword>
<dbReference type="SUPFAM" id="SSF53639">
    <property type="entry name" value="AraD/HMP-PK domain-like"/>
    <property type="match status" value="1"/>
</dbReference>
<organism evidence="4 5">
    <name type="scientific">Candidatus Coprovicinus avistercoris</name>
    <dbReference type="NCBI Taxonomy" id="2840754"/>
    <lineage>
        <taxon>Bacteria</taxon>
        <taxon>Bacillati</taxon>
        <taxon>Actinomycetota</taxon>
        <taxon>Coriobacteriia</taxon>
        <taxon>Coriobacteriales</taxon>
        <taxon>Coriobacteriaceae</taxon>
        <taxon>Coriobacteriaceae incertae sedis</taxon>
        <taxon>Candidatus Coprovicinus</taxon>
    </lineage>
</organism>